<accession>A0A1G1VB63</accession>
<dbReference type="EMBL" id="MHCC01000027">
    <property type="protein sequence ID" value="OGY12462.1"/>
    <property type="molecule type" value="Genomic_DNA"/>
</dbReference>
<evidence type="ECO:0000313" key="1">
    <source>
        <dbReference type="EMBL" id="OGY12462.1"/>
    </source>
</evidence>
<organism evidence="1 2">
    <name type="scientific">Candidatus Blackburnbacteria bacterium RIFCSPLOWO2_01_FULL_40_20</name>
    <dbReference type="NCBI Taxonomy" id="1797519"/>
    <lineage>
        <taxon>Bacteria</taxon>
        <taxon>Candidatus Blackburniibacteriota</taxon>
    </lineage>
</organism>
<dbReference type="Proteomes" id="UP000178659">
    <property type="component" value="Unassembled WGS sequence"/>
</dbReference>
<evidence type="ECO:0000313" key="2">
    <source>
        <dbReference type="Proteomes" id="UP000178659"/>
    </source>
</evidence>
<proteinExistence type="predicted"/>
<protein>
    <submittedName>
        <fullName evidence="1">Uncharacterized protein</fullName>
    </submittedName>
</protein>
<reference evidence="1 2" key="1">
    <citation type="journal article" date="2016" name="Nat. Commun.">
        <title>Thousands of microbial genomes shed light on interconnected biogeochemical processes in an aquifer system.</title>
        <authorList>
            <person name="Anantharaman K."/>
            <person name="Brown C.T."/>
            <person name="Hug L.A."/>
            <person name="Sharon I."/>
            <person name="Castelle C.J."/>
            <person name="Probst A.J."/>
            <person name="Thomas B.C."/>
            <person name="Singh A."/>
            <person name="Wilkins M.J."/>
            <person name="Karaoz U."/>
            <person name="Brodie E.L."/>
            <person name="Williams K.H."/>
            <person name="Hubbard S.S."/>
            <person name="Banfield J.F."/>
        </authorList>
    </citation>
    <scope>NUCLEOTIDE SEQUENCE [LARGE SCALE GENOMIC DNA]</scope>
</reference>
<dbReference type="AlphaFoldDB" id="A0A1G1VB63"/>
<gene>
    <name evidence="1" type="ORF">A3A77_00600</name>
</gene>
<comment type="caution">
    <text evidence="1">The sequence shown here is derived from an EMBL/GenBank/DDBJ whole genome shotgun (WGS) entry which is preliminary data.</text>
</comment>
<name>A0A1G1VB63_9BACT</name>
<sequence>MSDFSDIKKVLKKFDPREDRYISREFQKYAYDLAQELGDLEHKSLYMKLAKNTPRHLLEHARYFVKDAGNVNNRGRLFMWKLGQLKKEQKAK</sequence>